<dbReference type="InterPro" id="IPR000683">
    <property type="entry name" value="Gfo/Idh/MocA-like_OxRdtase_N"/>
</dbReference>
<evidence type="ECO:0000313" key="7">
    <source>
        <dbReference type="Proteomes" id="UP000178187"/>
    </source>
</evidence>
<dbReference type="Gene3D" id="2.160.10.10">
    <property type="entry name" value="Hexapeptide repeat proteins"/>
    <property type="match status" value="1"/>
</dbReference>
<organism evidence="6 7">
    <name type="scientific">Candidatus Danuiimicrobium aquiferis</name>
    <dbReference type="NCBI Taxonomy" id="1801832"/>
    <lineage>
        <taxon>Bacteria</taxon>
        <taxon>Pseudomonadati</taxon>
        <taxon>Candidatus Omnitrophota</taxon>
        <taxon>Candidatus Danuiimicrobium</taxon>
    </lineage>
</organism>
<dbReference type="GO" id="GO:0000166">
    <property type="term" value="F:nucleotide binding"/>
    <property type="evidence" value="ECO:0007669"/>
    <property type="project" value="InterPro"/>
</dbReference>
<dbReference type="CDD" id="cd03358">
    <property type="entry name" value="LbH_WxcM_N_like"/>
    <property type="match status" value="1"/>
</dbReference>
<evidence type="ECO:0008006" key="8">
    <source>
        <dbReference type="Google" id="ProtNLM"/>
    </source>
</evidence>
<evidence type="ECO:0000259" key="4">
    <source>
        <dbReference type="Pfam" id="PF01408"/>
    </source>
</evidence>
<dbReference type="PROSITE" id="PS00101">
    <property type="entry name" value="HEXAPEP_TRANSFERASES"/>
    <property type="match status" value="1"/>
</dbReference>
<dbReference type="Pfam" id="PF22725">
    <property type="entry name" value="GFO_IDH_MocA_C3"/>
    <property type="match status" value="1"/>
</dbReference>
<dbReference type="EMBL" id="MHFR01000042">
    <property type="protein sequence ID" value="OGW97420.1"/>
    <property type="molecule type" value="Genomic_DNA"/>
</dbReference>
<feature type="domain" description="GFO/IDH/MocA-like oxidoreductase" evidence="5">
    <location>
        <begin position="141"/>
        <end position="250"/>
    </location>
</feature>
<gene>
    <name evidence="6" type="ORF">A3G33_09520</name>
</gene>
<dbReference type="Gene3D" id="3.40.50.720">
    <property type="entry name" value="NAD(P)-binding Rossmann-like Domain"/>
    <property type="match status" value="1"/>
</dbReference>
<dbReference type="SUPFAM" id="SSF51161">
    <property type="entry name" value="Trimeric LpxA-like enzymes"/>
    <property type="match status" value="1"/>
</dbReference>
<dbReference type="InterPro" id="IPR018357">
    <property type="entry name" value="Hexapep_transf_CS"/>
</dbReference>
<dbReference type="GO" id="GO:0016746">
    <property type="term" value="F:acyltransferase activity"/>
    <property type="evidence" value="ECO:0007669"/>
    <property type="project" value="UniProtKB-KW"/>
</dbReference>
<reference evidence="6 7" key="1">
    <citation type="journal article" date="2016" name="Nat. Commun.">
        <title>Thousands of microbial genomes shed light on interconnected biogeochemical processes in an aquifer system.</title>
        <authorList>
            <person name="Anantharaman K."/>
            <person name="Brown C.T."/>
            <person name="Hug L.A."/>
            <person name="Sharon I."/>
            <person name="Castelle C.J."/>
            <person name="Probst A.J."/>
            <person name="Thomas B.C."/>
            <person name="Singh A."/>
            <person name="Wilkins M.J."/>
            <person name="Karaoz U."/>
            <person name="Brodie E.L."/>
            <person name="Williams K.H."/>
            <person name="Hubbard S.S."/>
            <person name="Banfield J.F."/>
        </authorList>
    </citation>
    <scope>NUCLEOTIDE SEQUENCE [LARGE SCALE GENOMIC DNA]</scope>
</reference>
<protein>
    <recommendedName>
        <fullName evidence="8">Oxidoreductase</fullName>
    </recommendedName>
</protein>
<keyword evidence="2" id="KW-0677">Repeat</keyword>
<dbReference type="PANTHER" id="PTHR43377">
    <property type="entry name" value="BILIVERDIN REDUCTASE A"/>
    <property type="match status" value="1"/>
</dbReference>
<evidence type="ECO:0000256" key="2">
    <source>
        <dbReference type="ARBA" id="ARBA00022737"/>
    </source>
</evidence>
<dbReference type="InterPro" id="IPR036291">
    <property type="entry name" value="NAD(P)-bd_dom_sf"/>
</dbReference>
<evidence type="ECO:0000256" key="3">
    <source>
        <dbReference type="ARBA" id="ARBA00023315"/>
    </source>
</evidence>
<feature type="domain" description="Gfo/Idh/MocA-like oxidoreductase N-terminal" evidence="4">
    <location>
        <begin position="19"/>
        <end position="133"/>
    </location>
</feature>
<dbReference type="Gene3D" id="3.30.360.10">
    <property type="entry name" value="Dihydrodipicolinate Reductase, domain 2"/>
    <property type="match status" value="1"/>
</dbReference>
<dbReference type="SUPFAM" id="SSF55347">
    <property type="entry name" value="Glyceraldehyde-3-phosphate dehydrogenase-like, C-terminal domain"/>
    <property type="match status" value="1"/>
</dbReference>
<dbReference type="AlphaFoldDB" id="A0A1G1KWX1"/>
<evidence type="ECO:0000256" key="1">
    <source>
        <dbReference type="ARBA" id="ARBA00022679"/>
    </source>
</evidence>
<dbReference type="InterPro" id="IPR055170">
    <property type="entry name" value="GFO_IDH_MocA-like_dom"/>
</dbReference>
<name>A0A1G1KWX1_9BACT</name>
<keyword evidence="1" id="KW-0808">Transferase</keyword>
<dbReference type="InterPro" id="IPR051450">
    <property type="entry name" value="Gfo/Idh/MocA_Oxidoreductases"/>
</dbReference>
<dbReference type="Proteomes" id="UP000178187">
    <property type="component" value="Unassembled WGS sequence"/>
</dbReference>
<dbReference type="InterPro" id="IPR011004">
    <property type="entry name" value="Trimer_LpxA-like_sf"/>
</dbReference>
<evidence type="ECO:0000259" key="5">
    <source>
        <dbReference type="Pfam" id="PF22725"/>
    </source>
</evidence>
<comment type="caution">
    <text evidence="6">The sequence shown here is derived from an EMBL/GenBank/DDBJ whole genome shotgun (WGS) entry which is preliminary data.</text>
</comment>
<proteinExistence type="predicted"/>
<dbReference type="InterPro" id="IPR001451">
    <property type="entry name" value="Hexapep"/>
</dbReference>
<dbReference type="Pfam" id="PF00132">
    <property type="entry name" value="Hexapep"/>
    <property type="match status" value="3"/>
</dbReference>
<sequence length="552" mass="61191">MSAKSKKTLKITPKTTKLICVVGAGRWGQNHIRTLNQLGCLGGIVDTDPARLKLFSVQYPNVPVFSHLNKAIQKPFAGFVVATPAITHHETAKFIIQHKKHVLVEKPLSLNTPDAQELIQLAKQFKVNLMVGHVLLFHPAIRKMRALIANGKIGKLQYLYSNRLNLGAVRQEENALWSFAPHDISIFQYFIGHLPIKVVANGGMFLQPHIHDVTITSLTYPDNIVGHIFVSWLHPFKEHRLIVIGSKGMFQFEDSSKEKQILFFEKGIDWQKGEPVKRDGATEVIPYEPGEPLAKELEYFIGRLDGKPVETAGGESALEVLQILEQASCDLDREAVAVKINLLHVQQKPYFAHESAIIDEPCEIGKDTKIWHFSHISSGAKIGKNCNFGQNVFVAKDAVIGSHVKIQNNVSVYTGAIIEDEVFLGPSCVLTNVINPRSEINRHSLYKKTIIRRGVTIGANATIVCGVEIGSYAFIAAGAVVTRNVPPYALMMGVPAAQTGWMSRHGVRLPKPDKTGAMTCPESGFRYKETKSGILKCLDIDEEQPLPEMVNR</sequence>
<evidence type="ECO:0000313" key="6">
    <source>
        <dbReference type="EMBL" id="OGW97420.1"/>
    </source>
</evidence>
<dbReference type="SUPFAM" id="SSF51735">
    <property type="entry name" value="NAD(P)-binding Rossmann-fold domains"/>
    <property type="match status" value="1"/>
</dbReference>
<dbReference type="Pfam" id="PF01408">
    <property type="entry name" value="GFO_IDH_MocA"/>
    <property type="match status" value="1"/>
</dbReference>
<accession>A0A1G1KWX1</accession>
<keyword evidence="3" id="KW-0012">Acyltransferase</keyword>
<dbReference type="PANTHER" id="PTHR43377:SF6">
    <property type="entry name" value="GFO_IDH_MOCA-LIKE OXIDOREDUCTASE N-TERMINAL DOMAIN-CONTAINING PROTEIN"/>
    <property type="match status" value="1"/>
</dbReference>